<keyword evidence="4" id="KW-0503">Monooxygenase</keyword>
<dbReference type="STRING" id="1157616.A0A1Z5SVD7"/>
<dbReference type="InParanoid" id="A0A1Z5SVD7"/>
<evidence type="ECO:0000256" key="2">
    <source>
        <dbReference type="ARBA" id="ARBA00022723"/>
    </source>
</evidence>
<dbReference type="PROSITE" id="PS00086">
    <property type="entry name" value="CYTOCHROME_P450"/>
    <property type="match status" value="1"/>
</dbReference>
<gene>
    <name evidence="5" type="ORF">BTJ68_12514</name>
</gene>
<dbReference type="GO" id="GO:0020037">
    <property type="term" value="F:heme binding"/>
    <property type="evidence" value="ECO:0007669"/>
    <property type="project" value="InterPro"/>
</dbReference>
<comment type="caution">
    <text evidence="5">The sequence shown here is derived from an EMBL/GenBank/DDBJ whole genome shotgun (WGS) entry which is preliminary data.</text>
</comment>
<dbReference type="InterPro" id="IPR036396">
    <property type="entry name" value="Cyt_P450_sf"/>
</dbReference>
<evidence type="ECO:0008006" key="7">
    <source>
        <dbReference type="Google" id="ProtNLM"/>
    </source>
</evidence>
<dbReference type="PANTHER" id="PTHR46696">
    <property type="entry name" value="P450, PUTATIVE (EUROFUNG)-RELATED"/>
    <property type="match status" value="1"/>
</dbReference>
<dbReference type="OrthoDB" id="3945418at2759"/>
<dbReference type="InterPro" id="IPR001128">
    <property type="entry name" value="Cyt_P450"/>
</dbReference>
<dbReference type="PRINTS" id="PR00359">
    <property type="entry name" value="BP450"/>
</dbReference>
<dbReference type="PANTHER" id="PTHR46696:SF6">
    <property type="entry name" value="P450, PUTATIVE (EUROFUNG)-RELATED"/>
    <property type="match status" value="1"/>
</dbReference>
<evidence type="ECO:0000256" key="3">
    <source>
        <dbReference type="ARBA" id="ARBA00023004"/>
    </source>
</evidence>
<dbReference type="Proteomes" id="UP000194280">
    <property type="component" value="Unassembled WGS sequence"/>
</dbReference>
<evidence type="ECO:0000313" key="6">
    <source>
        <dbReference type="Proteomes" id="UP000194280"/>
    </source>
</evidence>
<dbReference type="Pfam" id="PF00067">
    <property type="entry name" value="p450"/>
    <property type="match status" value="1"/>
</dbReference>
<dbReference type="AlphaFoldDB" id="A0A1Z5SVD7"/>
<dbReference type="EMBL" id="MUNK01000229">
    <property type="protein sequence ID" value="OTA24785.1"/>
    <property type="molecule type" value="Genomic_DNA"/>
</dbReference>
<keyword evidence="2 4" id="KW-0479">Metal-binding</keyword>
<dbReference type="GO" id="GO:0016705">
    <property type="term" value="F:oxidoreductase activity, acting on paired donors, with incorporation or reduction of molecular oxygen"/>
    <property type="evidence" value="ECO:0007669"/>
    <property type="project" value="InterPro"/>
</dbReference>
<evidence type="ECO:0000256" key="4">
    <source>
        <dbReference type="RuleBase" id="RU000461"/>
    </source>
</evidence>
<evidence type="ECO:0000256" key="1">
    <source>
        <dbReference type="ARBA" id="ARBA00010617"/>
    </source>
</evidence>
<sequence length="406" mass="45910">MSATQRRDSLHSEHIDIDQSAAVISDQPDKIHEEYRYLRKHCPVIHTNQYGGFWLLTRYEDVKQAAMDSETFISSVKAVVPSDPRGLRRPPLNFDAPAHTPFRKALERTVKPARLRRLKDPLSKHAEAALAPLLSRGHGDISAEFAANFVARMEAEWLNLDPGIASELAETAARWLNAWRMQDKEVVTVNSQKMYQVARDLLEDRKSNPRDPEDDPASSLLLERDAQGRPLNDEELVGCLRQSLVVGVVAPPILVGSICNHLAKDEELQTKLREDETLIPAALEEFIRLYSPYRGFARTASREVNIHGETVRPKEPITLCYTAANRDPEVFDQPDEFILGRPNIAKHLGFGRGRHQCAGMPLARLSLDIMIRSILKHTESFEVVRELEYSRMPEMGVISCPLAFEL</sequence>
<dbReference type="Gene3D" id="1.10.630.10">
    <property type="entry name" value="Cytochrome P450"/>
    <property type="match status" value="1"/>
</dbReference>
<dbReference type="InterPro" id="IPR002397">
    <property type="entry name" value="Cyt_P450_B"/>
</dbReference>
<evidence type="ECO:0000313" key="5">
    <source>
        <dbReference type="EMBL" id="OTA24785.1"/>
    </source>
</evidence>
<keyword evidence="4" id="KW-0560">Oxidoreductase</keyword>
<organism evidence="5 6">
    <name type="scientific">Hortaea werneckii EXF-2000</name>
    <dbReference type="NCBI Taxonomy" id="1157616"/>
    <lineage>
        <taxon>Eukaryota</taxon>
        <taxon>Fungi</taxon>
        <taxon>Dikarya</taxon>
        <taxon>Ascomycota</taxon>
        <taxon>Pezizomycotina</taxon>
        <taxon>Dothideomycetes</taxon>
        <taxon>Dothideomycetidae</taxon>
        <taxon>Mycosphaerellales</taxon>
        <taxon>Teratosphaeriaceae</taxon>
        <taxon>Hortaea</taxon>
    </lineage>
</organism>
<accession>A0A1Z5SVD7</accession>
<keyword evidence="4" id="KW-0349">Heme</keyword>
<protein>
    <recommendedName>
        <fullName evidence="7">Cytochrome P450</fullName>
    </recommendedName>
</protein>
<proteinExistence type="inferred from homology"/>
<name>A0A1Z5SVD7_HORWE</name>
<dbReference type="GO" id="GO:0005506">
    <property type="term" value="F:iron ion binding"/>
    <property type="evidence" value="ECO:0007669"/>
    <property type="project" value="InterPro"/>
</dbReference>
<dbReference type="GO" id="GO:0004497">
    <property type="term" value="F:monooxygenase activity"/>
    <property type="evidence" value="ECO:0007669"/>
    <property type="project" value="UniProtKB-KW"/>
</dbReference>
<keyword evidence="6" id="KW-1185">Reference proteome</keyword>
<keyword evidence="3 4" id="KW-0408">Iron</keyword>
<dbReference type="InterPro" id="IPR017972">
    <property type="entry name" value="Cyt_P450_CS"/>
</dbReference>
<reference evidence="5 6" key="1">
    <citation type="submission" date="2017-01" db="EMBL/GenBank/DDBJ databases">
        <title>The recent genome duplication of the halophilic yeast Hortaea werneckii: insights from long-read sequencing.</title>
        <authorList>
            <person name="Sinha S."/>
            <person name="Flibotte S."/>
            <person name="Neira M."/>
            <person name="Lenassi M."/>
            <person name="Gostincar C."/>
            <person name="Stajich J.E."/>
            <person name="Nislow C.E."/>
        </authorList>
    </citation>
    <scope>NUCLEOTIDE SEQUENCE [LARGE SCALE GENOMIC DNA]</scope>
    <source>
        <strain evidence="5 6">EXF-2000</strain>
    </source>
</reference>
<dbReference type="SUPFAM" id="SSF48264">
    <property type="entry name" value="Cytochrome P450"/>
    <property type="match status" value="1"/>
</dbReference>
<dbReference type="VEuPathDB" id="FungiDB:BTJ68_12514"/>
<comment type="similarity">
    <text evidence="1 4">Belongs to the cytochrome P450 family.</text>
</comment>